<evidence type="ECO:0000313" key="1">
    <source>
        <dbReference type="EMBL" id="EGD59938.1"/>
    </source>
</evidence>
<dbReference type="GO" id="GO:0000271">
    <property type="term" value="P:polysaccharide biosynthetic process"/>
    <property type="evidence" value="ECO:0007669"/>
    <property type="project" value="InterPro"/>
</dbReference>
<dbReference type="AlphaFoldDB" id="F1Z6F6"/>
<keyword evidence="2" id="KW-1185">Reference proteome</keyword>
<reference evidence="1 2" key="1">
    <citation type="journal article" date="2012" name="J. Bacteriol.">
        <title>Draft Genome Sequence of Novosphingobium nitrogenifigens Y88T.</title>
        <authorList>
            <person name="Strabala T.J."/>
            <person name="Macdonald L."/>
            <person name="Liu V."/>
            <person name="Smit A.M."/>
        </authorList>
    </citation>
    <scope>NUCLEOTIDE SEQUENCE [LARGE SCALE GENOMIC DNA]</scope>
    <source>
        <strain evidence="1 2">DSM 19370</strain>
    </source>
</reference>
<dbReference type="HOGENOM" id="CLU_048725_2_0_5"/>
<dbReference type="EMBL" id="AEWJ01000024">
    <property type="protein sequence ID" value="EGD59938.1"/>
    <property type="molecule type" value="Genomic_DNA"/>
</dbReference>
<dbReference type="GO" id="GO:0015774">
    <property type="term" value="P:polysaccharide transport"/>
    <property type="evidence" value="ECO:0007669"/>
    <property type="project" value="InterPro"/>
</dbReference>
<dbReference type="eggNOG" id="COG3563">
    <property type="taxonomic scope" value="Bacteria"/>
</dbReference>
<dbReference type="InterPro" id="IPR007833">
    <property type="entry name" value="Capsule_polysaccharide_synth"/>
</dbReference>
<accession>F1Z6F6</accession>
<dbReference type="Proteomes" id="UP000004728">
    <property type="component" value="Unassembled WGS sequence"/>
</dbReference>
<dbReference type="STRING" id="983920.Y88_2378"/>
<evidence type="ECO:0000313" key="2">
    <source>
        <dbReference type="Proteomes" id="UP000004728"/>
    </source>
</evidence>
<comment type="caution">
    <text evidence="1">The sequence shown here is derived from an EMBL/GenBank/DDBJ whole genome shotgun (WGS) entry which is preliminary data.</text>
</comment>
<name>F1Z6F6_9SPHN</name>
<dbReference type="InParanoid" id="F1Z6F6"/>
<dbReference type="CDD" id="cd16439">
    <property type="entry name" value="beta_Kdo_transferase_KpsC_2"/>
    <property type="match status" value="1"/>
</dbReference>
<gene>
    <name evidence="1" type="ORF">Y88_2378</name>
</gene>
<sequence>MPVTRIAKVPSPRLRQRFVATGTIGPCEAGKPDLIPPRSIVLDDTGIYFDATHPSGLECLLGETRFDAALLARAAALRRFIVDKALTKYNVESHVPPGWVTGGRPVVLVPGQVESDASIALGGAAIRTNMELLATARKARPDAFLVYKPHPDVMSGNRRGRVAREAALDHADHVETQASIVACLAHADELHTITSQAGFDALLRGVKVVTHGAPFYAGWGLTEDYAGDHPALARRGRRLSLDELVAGALLLYPRYWDPHLAAFVEAEAAVTTIAAERERLANGGAPERLLRGFWRRQGRKATVLARAWLIPHRNRLSPP</sequence>
<dbReference type="RefSeq" id="WP_008069847.1">
    <property type="nucleotide sequence ID" value="NZ_AQWK01000003.1"/>
</dbReference>
<protein>
    <submittedName>
        <fullName evidence="1">Capsular polysaccharide export protein</fullName>
    </submittedName>
</protein>
<organism evidence="1 2">
    <name type="scientific">Novosphingobium nitrogenifigens DSM 19370</name>
    <dbReference type="NCBI Taxonomy" id="983920"/>
    <lineage>
        <taxon>Bacteria</taxon>
        <taxon>Pseudomonadati</taxon>
        <taxon>Pseudomonadota</taxon>
        <taxon>Alphaproteobacteria</taxon>
        <taxon>Sphingomonadales</taxon>
        <taxon>Sphingomonadaceae</taxon>
        <taxon>Novosphingobium</taxon>
    </lineage>
</organism>
<proteinExistence type="predicted"/>
<dbReference type="Pfam" id="PF05159">
    <property type="entry name" value="Capsule_synth"/>
    <property type="match status" value="1"/>
</dbReference>